<keyword evidence="1" id="KW-0812">Transmembrane</keyword>
<dbReference type="AlphaFoldDB" id="A0A858RLU2"/>
<proteinExistence type="predicted"/>
<sequence length="173" mass="18563">MAPVPISPVRGPAMPMGVGMTVVFLRVMLIALIVPIMSGALSSLIHLGIIFGRHVSPLNSLLLAGLNFGVFLAFLATAIACEWMVRFLRARHSPPDLLPRPIMPAHPAIQIGLPLLRGLGIYSILALLAWLVAVIGGFAPINWAWLVSWLIAGCGSFILCQTLKKRGERKADG</sequence>
<reference evidence="2 3" key="1">
    <citation type="submission" date="2020-04" db="EMBL/GenBank/DDBJ databases">
        <title>Luteolibacter sp. G-1-1-1 isolated from soil.</title>
        <authorList>
            <person name="Dahal R.H."/>
        </authorList>
    </citation>
    <scope>NUCLEOTIDE SEQUENCE [LARGE SCALE GENOMIC DNA]</scope>
    <source>
        <strain evidence="2 3">G-1-1-1</strain>
    </source>
</reference>
<keyword evidence="1" id="KW-1133">Transmembrane helix</keyword>
<keyword evidence="1" id="KW-0472">Membrane</keyword>
<dbReference type="Proteomes" id="UP000501812">
    <property type="component" value="Chromosome"/>
</dbReference>
<dbReference type="RefSeq" id="WP_169456218.1">
    <property type="nucleotide sequence ID" value="NZ_CP051774.1"/>
</dbReference>
<feature type="transmembrane region" description="Helical" evidence="1">
    <location>
        <begin position="119"/>
        <end position="137"/>
    </location>
</feature>
<gene>
    <name evidence="2" type="ORF">HHL09_19065</name>
</gene>
<dbReference type="EMBL" id="CP051774">
    <property type="protein sequence ID" value="QJE97792.1"/>
    <property type="molecule type" value="Genomic_DNA"/>
</dbReference>
<protein>
    <submittedName>
        <fullName evidence="2">Uncharacterized protein</fullName>
    </submittedName>
</protein>
<feature type="transmembrane region" description="Helical" evidence="1">
    <location>
        <begin position="143"/>
        <end position="160"/>
    </location>
</feature>
<dbReference type="KEGG" id="luo:HHL09_19065"/>
<feature type="transmembrane region" description="Helical" evidence="1">
    <location>
        <begin position="23"/>
        <end position="49"/>
    </location>
</feature>
<organism evidence="2 3">
    <name type="scientific">Luteolibacter luteus</name>
    <dbReference type="NCBI Taxonomy" id="2728835"/>
    <lineage>
        <taxon>Bacteria</taxon>
        <taxon>Pseudomonadati</taxon>
        <taxon>Verrucomicrobiota</taxon>
        <taxon>Verrucomicrobiia</taxon>
        <taxon>Verrucomicrobiales</taxon>
        <taxon>Verrucomicrobiaceae</taxon>
        <taxon>Luteolibacter</taxon>
    </lineage>
</organism>
<evidence type="ECO:0000313" key="3">
    <source>
        <dbReference type="Proteomes" id="UP000501812"/>
    </source>
</evidence>
<keyword evidence="3" id="KW-1185">Reference proteome</keyword>
<accession>A0A858RLU2</accession>
<evidence type="ECO:0000256" key="1">
    <source>
        <dbReference type="SAM" id="Phobius"/>
    </source>
</evidence>
<evidence type="ECO:0000313" key="2">
    <source>
        <dbReference type="EMBL" id="QJE97792.1"/>
    </source>
</evidence>
<feature type="transmembrane region" description="Helical" evidence="1">
    <location>
        <begin position="61"/>
        <end position="85"/>
    </location>
</feature>
<name>A0A858RLU2_9BACT</name>